<evidence type="ECO:0000256" key="7">
    <source>
        <dbReference type="ARBA" id="ARBA00023054"/>
    </source>
</evidence>
<sequence>MSGFFNGTCPRRDLRSIFAKQSNFNSEETVFCTEDNLEQSLYIINEEFESFGISPVTEHNDLRLSESLKKLSVNLINGALNLIHKYRSGMRLHDGLVDSNHKTVNDNINLKNHVKRLKEEVQKKEQMLCEAQERERRLKVQCESLSRDLKQDKEEIRKLKKQTQSKDIQHEHTIKRIMRNSQKLEEQLQKSAGTFVSKDKVLQTMQTNHEKELTSYKQTICRLEENNRQMLEEINDLKQTLELYKSGMDLHIEASGWTNTDT</sequence>
<dbReference type="GO" id="GO:0035735">
    <property type="term" value="P:intraciliary transport involved in cilium assembly"/>
    <property type="evidence" value="ECO:0007669"/>
    <property type="project" value="TreeGrafter"/>
</dbReference>
<dbReference type="GO" id="GO:0007155">
    <property type="term" value="P:cell adhesion"/>
    <property type="evidence" value="ECO:0007669"/>
    <property type="project" value="UniProtKB-KW"/>
</dbReference>
<dbReference type="OrthoDB" id="312015at2759"/>
<dbReference type="EMBL" id="LBMM01007620">
    <property type="protein sequence ID" value="KMQ89573.1"/>
    <property type="molecule type" value="Genomic_DNA"/>
</dbReference>
<evidence type="ECO:0000256" key="2">
    <source>
        <dbReference type="ARBA" id="ARBA00004300"/>
    </source>
</evidence>
<dbReference type="InterPro" id="IPR021622">
    <property type="entry name" value="Afadin/alpha-actinin-bd"/>
</dbReference>
<keyword evidence="8" id="KW-0206">Cytoskeleton</keyword>
<keyword evidence="6" id="KW-0965">Cell junction</keyword>
<evidence type="ECO:0000256" key="4">
    <source>
        <dbReference type="ARBA" id="ARBA00022490"/>
    </source>
</evidence>
<evidence type="ECO:0000313" key="10">
    <source>
        <dbReference type="EMBL" id="KMQ89573.1"/>
    </source>
</evidence>
<dbReference type="AlphaFoldDB" id="A0A0J7KGP8"/>
<evidence type="ECO:0000256" key="6">
    <source>
        <dbReference type="ARBA" id="ARBA00022949"/>
    </source>
</evidence>
<reference evidence="10 11" key="1">
    <citation type="submission" date="2015-04" db="EMBL/GenBank/DDBJ databases">
        <title>Lasius niger genome sequencing.</title>
        <authorList>
            <person name="Konorov E.A."/>
            <person name="Nikitin M.A."/>
            <person name="Kirill M.V."/>
            <person name="Chang P."/>
        </authorList>
    </citation>
    <scope>NUCLEOTIDE SEQUENCE [LARGE SCALE GENOMIC DNA]</scope>
    <source>
        <tissue evidence="10">Whole</tissue>
    </source>
</reference>
<keyword evidence="7 9" id="KW-0175">Coiled coil</keyword>
<protein>
    <submittedName>
        <fullName evidence="10">Afadin-and alpha-actinin-binding protein</fullName>
    </submittedName>
</protein>
<evidence type="ECO:0000256" key="8">
    <source>
        <dbReference type="ARBA" id="ARBA00023212"/>
    </source>
</evidence>
<evidence type="ECO:0000256" key="9">
    <source>
        <dbReference type="SAM" id="Coils"/>
    </source>
</evidence>
<dbReference type="PANTHER" id="PTHR46507:SF4">
    <property type="entry name" value="SSX FAMILY MEMBER 2 INTERACTING PROTEIN"/>
    <property type="match status" value="1"/>
</dbReference>
<accession>A0A0J7KGP8</accession>
<dbReference type="STRING" id="67767.A0A0J7KGP8"/>
<dbReference type="PANTHER" id="PTHR46507">
    <property type="entry name" value="AFADIN- AND ALPHA-ACTININ-BINDING PROTEIN"/>
    <property type="match status" value="1"/>
</dbReference>
<name>A0A0J7KGP8_LASNI</name>
<feature type="coiled-coil region" evidence="9">
    <location>
        <begin position="107"/>
        <end position="194"/>
    </location>
</feature>
<dbReference type="PaxDb" id="67767-A0A0J7KGP8"/>
<keyword evidence="11" id="KW-1185">Reference proteome</keyword>
<dbReference type="InterPro" id="IPR052300">
    <property type="entry name" value="Adhesion_Centrosome_assoc"/>
</dbReference>
<keyword evidence="5" id="KW-0130">Cell adhesion</keyword>
<proteinExistence type="inferred from homology"/>
<gene>
    <name evidence="10" type="ORF">RF55_10784</name>
</gene>
<dbReference type="Proteomes" id="UP000036403">
    <property type="component" value="Unassembled WGS sequence"/>
</dbReference>
<evidence type="ECO:0000256" key="1">
    <source>
        <dbReference type="ARBA" id="ARBA00004282"/>
    </source>
</evidence>
<dbReference type="GO" id="GO:0036064">
    <property type="term" value="C:ciliary basal body"/>
    <property type="evidence" value="ECO:0007669"/>
    <property type="project" value="TreeGrafter"/>
</dbReference>
<evidence type="ECO:0000256" key="5">
    <source>
        <dbReference type="ARBA" id="ARBA00022889"/>
    </source>
</evidence>
<dbReference type="Pfam" id="PF11559">
    <property type="entry name" value="ADIP"/>
    <property type="match status" value="1"/>
</dbReference>
<comment type="subcellular location">
    <subcellularLocation>
        <location evidence="1">Cell junction</location>
    </subcellularLocation>
    <subcellularLocation>
        <location evidence="2">Cytoplasm</location>
        <location evidence="2">Cytoskeleton</location>
        <location evidence="2">Microtubule organizing center</location>
        <location evidence="2">Centrosome</location>
    </subcellularLocation>
</comment>
<comment type="similarity">
    <text evidence="3">Belongs to the ADIP family.</text>
</comment>
<organism evidence="10 11">
    <name type="scientific">Lasius niger</name>
    <name type="common">Black garden ant</name>
    <dbReference type="NCBI Taxonomy" id="67767"/>
    <lineage>
        <taxon>Eukaryota</taxon>
        <taxon>Metazoa</taxon>
        <taxon>Ecdysozoa</taxon>
        <taxon>Arthropoda</taxon>
        <taxon>Hexapoda</taxon>
        <taxon>Insecta</taxon>
        <taxon>Pterygota</taxon>
        <taxon>Neoptera</taxon>
        <taxon>Endopterygota</taxon>
        <taxon>Hymenoptera</taxon>
        <taxon>Apocrita</taxon>
        <taxon>Aculeata</taxon>
        <taxon>Formicoidea</taxon>
        <taxon>Formicidae</taxon>
        <taxon>Formicinae</taxon>
        <taxon>Lasius</taxon>
        <taxon>Lasius</taxon>
    </lineage>
</organism>
<dbReference type="GO" id="GO:0034451">
    <property type="term" value="C:centriolar satellite"/>
    <property type="evidence" value="ECO:0007669"/>
    <property type="project" value="TreeGrafter"/>
</dbReference>
<evidence type="ECO:0000313" key="11">
    <source>
        <dbReference type="Proteomes" id="UP000036403"/>
    </source>
</evidence>
<comment type="caution">
    <text evidence="10">The sequence shown here is derived from an EMBL/GenBank/DDBJ whole genome shotgun (WGS) entry which is preliminary data.</text>
</comment>
<evidence type="ECO:0000256" key="3">
    <source>
        <dbReference type="ARBA" id="ARBA00009291"/>
    </source>
</evidence>
<keyword evidence="4" id="KW-0963">Cytoplasm</keyword>
<dbReference type="GO" id="GO:0070161">
    <property type="term" value="C:anchoring junction"/>
    <property type="evidence" value="ECO:0007669"/>
    <property type="project" value="UniProtKB-SubCell"/>
</dbReference>